<keyword evidence="9" id="KW-1185">Reference proteome</keyword>
<feature type="domain" description="Cyclin-dependent kinase inhibitor" evidence="7">
    <location>
        <begin position="34"/>
        <end position="80"/>
    </location>
</feature>
<dbReference type="GO" id="GO:0005634">
    <property type="term" value="C:nucleus"/>
    <property type="evidence" value="ECO:0007669"/>
    <property type="project" value="UniProtKB-SubCell"/>
</dbReference>
<dbReference type="InterPro" id="IPR003175">
    <property type="entry name" value="CDI_dom"/>
</dbReference>
<accession>A0AAE0QNP0</accession>
<dbReference type="GO" id="GO:0045930">
    <property type="term" value="P:negative regulation of mitotic cell cycle"/>
    <property type="evidence" value="ECO:0007669"/>
    <property type="project" value="TreeGrafter"/>
</dbReference>
<feature type="non-terminal residue" evidence="8">
    <location>
        <position position="202"/>
    </location>
</feature>
<proteinExistence type="inferred from homology"/>
<dbReference type="InterPro" id="IPR044898">
    <property type="entry name" value="CDI_dom_sf"/>
</dbReference>
<sequence>ARWIAMSSVQLSISGLGASRGSAPQHVRRSVCRSLFGPVDHDELNRDVEAKLREISERDQKRWNFNFVSDTPLLGDYEWEGAAVEATPAFYQESVQVGKRRAVGLQVKPHVEAPNRENSGRDDAASGTVSPEWTSTGKRRKTSTRATKTTHITGRRAIFTSNEGSEEISNGVSACLKNSTPSLMSKRHGNDSAEGFCSDERA</sequence>
<evidence type="ECO:0000256" key="2">
    <source>
        <dbReference type="ARBA" id="ARBA00006726"/>
    </source>
</evidence>
<dbReference type="EMBL" id="JAUCMX010000013">
    <property type="protein sequence ID" value="KAK3526409.1"/>
    <property type="molecule type" value="Genomic_DNA"/>
</dbReference>
<evidence type="ECO:0000313" key="8">
    <source>
        <dbReference type="EMBL" id="KAK3526409.1"/>
    </source>
</evidence>
<gene>
    <name evidence="8" type="ORF">QTP70_025441</name>
</gene>
<evidence type="ECO:0000256" key="4">
    <source>
        <dbReference type="ARBA" id="ARBA00023242"/>
    </source>
</evidence>
<dbReference type="PANTHER" id="PTHR10265">
    <property type="entry name" value="CYCLIN-DEPENDENT KINASE INHIBITOR 1"/>
    <property type="match status" value="1"/>
</dbReference>
<evidence type="ECO:0000256" key="3">
    <source>
        <dbReference type="ARBA" id="ARBA00023013"/>
    </source>
</evidence>
<keyword evidence="5" id="KW-0131">Cell cycle</keyword>
<evidence type="ECO:0000256" key="5">
    <source>
        <dbReference type="ARBA" id="ARBA00023306"/>
    </source>
</evidence>
<feature type="compositionally biased region" description="Basic and acidic residues" evidence="6">
    <location>
        <begin position="109"/>
        <end position="124"/>
    </location>
</feature>
<dbReference type="GO" id="GO:0004861">
    <property type="term" value="F:cyclin-dependent protein serine/threonine kinase inhibitor activity"/>
    <property type="evidence" value="ECO:0007669"/>
    <property type="project" value="InterPro"/>
</dbReference>
<organism evidence="8 9">
    <name type="scientific">Hemibagrus guttatus</name>
    <dbReference type="NCBI Taxonomy" id="175788"/>
    <lineage>
        <taxon>Eukaryota</taxon>
        <taxon>Metazoa</taxon>
        <taxon>Chordata</taxon>
        <taxon>Craniata</taxon>
        <taxon>Vertebrata</taxon>
        <taxon>Euteleostomi</taxon>
        <taxon>Actinopterygii</taxon>
        <taxon>Neopterygii</taxon>
        <taxon>Teleostei</taxon>
        <taxon>Ostariophysi</taxon>
        <taxon>Siluriformes</taxon>
        <taxon>Bagridae</taxon>
        <taxon>Hemibagrus</taxon>
    </lineage>
</organism>
<evidence type="ECO:0000313" key="9">
    <source>
        <dbReference type="Proteomes" id="UP001274896"/>
    </source>
</evidence>
<feature type="region of interest" description="Disordered" evidence="6">
    <location>
        <begin position="108"/>
        <end position="202"/>
    </location>
</feature>
<keyword evidence="3" id="KW-0649">Protein kinase inhibitor</keyword>
<dbReference type="Pfam" id="PF02234">
    <property type="entry name" value="CDI"/>
    <property type="match status" value="1"/>
</dbReference>
<dbReference type="PANTHER" id="PTHR10265:SF44">
    <property type="entry name" value="CYCLIN-DEPENDENT KINASE INHIBITOR 1C"/>
    <property type="match status" value="1"/>
</dbReference>
<protein>
    <recommendedName>
        <fullName evidence="7">Cyclin-dependent kinase inhibitor domain-containing protein</fullName>
    </recommendedName>
</protein>
<feature type="compositionally biased region" description="Polar residues" evidence="6">
    <location>
        <begin position="159"/>
        <end position="183"/>
    </location>
</feature>
<comment type="similarity">
    <text evidence="2">Belongs to the CDI family.</text>
</comment>
<feature type="non-terminal residue" evidence="8">
    <location>
        <position position="1"/>
    </location>
</feature>
<comment type="caution">
    <text evidence="8">The sequence shown here is derived from an EMBL/GenBank/DDBJ whole genome shotgun (WGS) entry which is preliminary data.</text>
</comment>
<evidence type="ECO:0000259" key="7">
    <source>
        <dbReference type="Pfam" id="PF02234"/>
    </source>
</evidence>
<evidence type="ECO:0000256" key="1">
    <source>
        <dbReference type="ARBA" id="ARBA00004123"/>
    </source>
</evidence>
<name>A0AAE0QNP0_9TELE</name>
<evidence type="ECO:0000256" key="6">
    <source>
        <dbReference type="SAM" id="MobiDB-lite"/>
    </source>
</evidence>
<dbReference type="Proteomes" id="UP001274896">
    <property type="component" value="Unassembled WGS sequence"/>
</dbReference>
<dbReference type="AlphaFoldDB" id="A0AAE0QNP0"/>
<dbReference type="Gene3D" id="4.10.365.10">
    <property type="entry name" value="p27"/>
    <property type="match status" value="1"/>
</dbReference>
<reference evidence="8" key="1">
    <citation type="submission" date="2023-06" db="EMBL/GenBank/DDBJ databases">
        <title>Male Hemibagrus guttatus genome.</title>
        <authorList>
            <person name="Bian C."/>
        </authorList>
    </citation>
    <scope>NUCLEOTIDE SEQUENCE</scope>
    <source>
        <strain evidence="8">Male_cb2023</strain>
        <tissue evidence="8">Muscle</tissue>
    </source>
</reference>
<comment type="subcellular location">
    <subcellularLocation>
        <location evidence="1">Nucleus</location>
    </subcellularLocation>
</comment>
<keyword evidence="4" id="KW-0539">Nucleus</keyword>